<evidence type="ECO:0000256" key="1">
    <source>
        <dbReference type="SAM" id="MobiDB-lite"/>
    </source>
</evidence>
<reference evidence="2 3" key="1">
    <citation type="submission" date="2020-06" db="EMBL/GenBank/DDBJ databases">
        <title>Transcriptomic and genomic resources for Thalictrum thalictroides and T. hernandezii: Facilitating candidate gene discovery in an emerging model plant lineage.</title>
        <authorList>
            <person name="Arias T."/>
            <person name="Riano-Pachon D.M."/>
            <person name="Di Stilio V.S."/>
        </authorList>
    </citation>
    <scope>NUCLEOTIDE SEQUENCE [LARGE SCALE GENOMIC DNA]</scope>
    <source>
        <strain evidence="3">cv. WT478/WT964</strain>
        <tissue evidence="2">Leaves</tissue>
    </source>
</reference>
<evidence type="ECO:0000313" key="2">
    <source>
        <dbReference type="EMBL" id="KAF5187521.1"/>
    </source>
</evidence>
<organism evidence="2 3">
    <name type="scientific">Thalictrum thalictroides</name>
    <name type="common">Rue-anemone</name>
    <name type="synonym">Anemone thalictroides</name>
    <dbReference type="NCBI Taxonomy" id="46969"/>
    <lineage>
        <taxon>Eukaryota</taxon>
        <taxon>Viridiplantae</taxon>
        <taxon>Streptophyta</taxon>
        <taxon>Embryophyta</taxon>
        <taxon>Tracheophyta</taxon>
        <taxon>Spermatophyta</taxon>
        <taxon>Magnoliopsida</taxon>
        <taxon>Ranunculales</taxon>
        <taxon>Ranunculaceae</taxon>
        <taxon>Thalictroideae</taxon>
        <taxon>Thalictrum</taxon>
    </lineage>
</organism>
<dbReference type="AlphaFoldDB" id="A0A7J6VRZ4"/>
<keyword evidence="3" id="KW-1185">Reference proteome</keyword>
<comment type="caution">
    <text evidence="2">The sequence shown here is derived from an EMBL/GenBank/DDBJ whole genome shotgun (WGS) entry which is preliminary data.</text>
</comment>
<dbReference type="EMBL" id="JABWDY010027896">
    <property type="protein sequence ID" value="KAF5187521.1"/>
    <property type="molecule type" value="Genomic_DNA"/>
</dbReference>
<name>A0A7J6VRZ4_THATH</name>
<dbReference type="Proteomes" id="UP000554482">
    <property type="component" value="Unassembled WGS sequence"/>
</dbReference>
<feature type="region of interest" description="Disordered" evidence="1">
    <location>
        <begin position="66"/>
        <end position="85"/>
    </location>
</feature>
<evidence type="ECO:0000313" key="3">
    <source>
        <dbReference type="Proteomes" id="UP000554482"/>
    </source>
</evidence>
<accession>A0A7J6VRZ4</accession>
<sequence length="303" mass="33989">MENRPMLEVEVQQCSGPGRETKAHHLVGARIEIEAQQQKSLSMRRQLAKPSSSNLWNHSLVLSKRLWPTNPSSQNNSKRKGSTNKALAQRALEAFNSLPTIQRDADLVTSNQVNTVLSSVLATNNASSSAETVEQGRQRGRPALETINNENEEINAREQSHAEYPPGFEPIFNSQQSTYFNKLLEEASGELKTKEDVKNWVRHTMSLMANFMGMTSNMGNQAVEQFFFEMAMHNLKGKMVVTLSPDEQEIQNYKNSKRQCDLMSKIVTWNAKGLCNGASQASILTLINYPKVDMVLIQDENSS</sequence>
<proteinExistence type="predicted"/>
<protein>
    <submittedName>
        <fullName evidence="2">Uncharacterized protein</fullName>
    </submittedName>
</protein>
<gene>
    <name evidence="2" type="ORF">FRX31_022892</name>
</gene>